<feature type="binding site" evidence="6">
    <location>
        <position position="84"/>
    </location>
    <ligand>
        <name>ATP</name>
        <dbReference type="ChEBI" id="CHEBI:30616"/>
    </ligand>
</feature>
<keyword evidence="3 9" id="KW-0418">Kinase</keyword>
<dbReference type="OrthoDB" id="9777890at2"/>
<dbReference type="GO" id="GO:0004674">
    <property type="term" value="F:protein serine/threonine kinase activity"/>
    <property type="evidence" value="ECO:0007669"/>
    <property type="project" value="UniProtKB-EC"/>
</dbReference>
<dbReference type="InterPro" id="IPR011009">
    <property type="entry name" value="Kinase-like_dom_sf"/>
</dbReference>
<dbReference type="InterPro" id="IPR019734">
    <property type="entry name" value="TPR_rpt"/>
</dbReference>
<evidence type="ECO:0000256" key="3">
    <source>
        <dbReference type="ARBA" id="ARBA00022777"/>
    </source>
</evidence>
<protein>
    <submittedName>
        <fullName evidence="9">Serine/threonine-protein kinase PrkC</fullName>
        <ecNumber evidence="9">2.7.11.1</ecNumber>
    </submittedName>
</protein>
<feature type="region of interest" description="Disordered" evidence="7">
    <location>
        <begin position="212"/>
        <end position="238"/>
    </location>
</feature>
<dbReference type="Gene3D" id="1.25.40.10">
    <property type="entry name" value="Tetratricopeptide repeat domain"/>
    <property type="match status" value="2"/>
</dbReference>
<evidence type="ECO:0000256" key="7">
    <source>
        <dbReference type="SAM" id="MobiDB-lite"/>
    </source>
</evidence>
<dbReference type="PROSITE" id="PS50005">
    <property type="entry name" value="TPR"/>
    <property type="match status" value="1"/>
</dbReference>
<dbReference type="EMBL" id="PVNK01000068">
    <property type="protein sequence ID" value="PRQ03857.1"/>
    <property type="molecule type" value="Genomic_DNA"/>
</dbReference>
<dbReference type="Pfam" id="PF13424">
    <property type="entry name" value="TPR_12"/>
    <property type="match status" value="1"/>
</dbReference>
<evidence type="ECO:0000259" key="8">
    <source>
        <dbReference type="PROSITE" id="PS50011"/>
    </source>
</evidence>
<dbReference type="InterPro" id="IPR000719">
    <property type="entry name" value="Prot_kinase_dom"/>
</dbReference>
<dbReference type="PROSITE" id="PS00107">
    <property type="entry name" value="PROTEIN_KINASE_ATP"/>
    <property type="match status" value="1"/>
</dbReference>
<dbReference type="InterPro" id="IPR017441">
    <property type="entry name" value="Protein_kinase_ATP_BS"/>
</dbReference>
<dbReference type="SMART" id="SM00028">
    <property type="entry name" value="TPR"/>
    <property type="match status" value="3"/>
</dbReference>
<dbReference type="Proteomes" id="UP000237968">
    <property type="component" value="Unassembled WGS sequence"/>
</dbReference>
<dbReference type="PROSITE" id="PS50011">
    <property type="entry name" value="PROTEIN_KINASE_DOM"/>
    <property type="match status" value="1"/>
</dbReference>
<keyword evidence="4 6" id="KW-0067">ATP-binding</keyword>
<evidence type="ECO:0000256" key="5">
    <source>
        <dbReference type="PROSITE-ProRule" id="PRU00339"/>
    </source>
</evidence>
<dbReference type="RefSeq" id="WP_106390714.1">
    <property type="nucleotide sequence ID" value="NZ_PVNK01000068.1"/>
</dbReference>
<dbReference type="CDD" id="cd14014">
    <property type="entry name" value="STKc_PknB_like"/>
    <property type="match status" value="1"/>
</dbReference>
<evidence type="ECO:0000256" key="2">
    <source>
        <dbReference type="ARBA" id="ARBA00022741"/>
    </source>
</evidence>
<dbReference type="Gene3D" id="1.10.510.10">
    <property type="entry name" value="Transferase(Phosphotransferase) domain 1"/>
    <property type="match status" value="1"/>
</dbReference>
<dbReference type="InterPro" id="IPR011990">
    <property type="entry name" value="TPR-like_helical_dom_sf"/>
</dbReference>
<dbReference type="Pfam" id="PF13374">
    <property type="entry name" value="TPR_10"/>
    <property type="match status" value="1"/>
</dbReference>
<evidence type="ECO:0000256" key="4">
    <source>
        <dbReference type="ARBA" id="ARBA00022840"/>
    </source>
</evidence>
<evidence type="ECO:0000313" key="10">
    <source>
        <dbReference type="Proteomes" id="UP000237968"/>
    </source>
</evidence>
<proteinExistence type="predicted"/>
<dbReference type="GO" id="GO:0005524">
    <property type="term" value="F:ATP binding"/>
    <property type="evidence" value="ECO:0007669"/>
    <property type="project" value="UniProtKB-UniRule"/>
</dbReference>
<name>A0A2S9YFG5_9BACT</name>
<dbReference type="PANTHER" id="PTHR43289">
    <property type="entry name" value="MITOGEN-ACTIVATED PROTEIN KINASE KINASE KINASE 20-RELATED"/>
    <property type="match status" value="1"/>
</dbReference>
<dbReference type="EC" id="2.7.11.1" evidence="9"/>
<feature type="domain" description="Protein kinase" evidence="8">
    <location>
        <begin position="55"/>
        <end position="333"/>
    </location>
</feature>
<evidence type="ECO:0000256" key="1">
    <source>
        <dbReference type="ARBA" id="ARBA00022679"/>
    </source>
</evidence>
<accession>A0A2S9YFG5</accession>
<reference evidence="9 10" key="1">
    <citation type="submission" date="2018-03" db="EMBL/GenBank/DDBJ databases">
        <title>Draft Genome Sequences of the Obligatory Marine Myxobacteria Enhygromyxa salina SWB005.</title>
        <authorList>
            <person name="Poehlein A."/>
            <person name="Moghaddam J.A."/>
            <person name="Harms H."/>
            <person name="Alanjari M."/>
            <person name="Koenig G.M."/>
            <person name="Daniel R."/>
            <person name="Schaeberle T.F."/>
        </authorList>
    </citation>
    <scope>NUCLEOTIDE SEQUENCE [LARGE SCALE GENOMIC DNA]</scope>
    <source>
        <strain evidence="9 10">SWB005</strain>
    </source>
</reference>
<feature type="repeat" description="TPR" evidence="5">
    <location>
        <begin position="804"/>
        <end position="837"/>
    </location>
</feature>
<keyword evidence="5" id="KW-0802">TPR repeat</keyword>
<gene>
    <name evidence="9" type="primary">prkC_7</name>
    <name evidence="9" type="ORF">ENSA5_12260</name>
</gene>
<dbReference type="SUPFAM" id="SSF56112">
    <property type="entry name" value="Protein kinase-like (PK-like)"/>
    <property type="match status" value="1"/>
</dbReference>
<keyword evidence="10" id="KW-1185">Reference proteome</keyword>
<sequence length="932" mass="99595">MHALSSQSYSSSEVVTEIAGGTSYDGETLGSSTLTELRGSELDRAVTPGSEVGRYVILERLGAGGMGEVFAARDTELDRDIALKLIRTRTSGRDGAARRECERLRSEAQALARLSHPNVVQVFEVGDHCGRTFLAMELVHGPTLGEWTPGSLAEAVEVYAQAGRGLAAAHAAGLAHRDFKPGNALLGADGRVRVVDFGLAVAKHLVHEVASTVGDDSDDGDDSGDRGPLGSGSLAGPGTLPYMAPEQAFMGKGGAAGDQFSFCVALFEAVYGARPFPAVGVMELLYKLDTCTIEYPPSPPPVPRWLRRVLQKGLARRPEDRFESMDALVAELTRDRRRLWRRATFAAIVAGVTALTMSIASVGGEAELAAEAPEAELAGVWDDQRRAQLSLAFERVEGSWAAGSEAAVLAGLDHWSQRWLSAARDRHGLEDPLAGRAVTICLASQRTHAGVTIDALIHGDAVLLEGAVAAVDALPEPGRCAAAPRVLGPGSLALVEPERLVSELRELASAAAQRGLGHYELARAGADAVLRRAPGGGPVELAALRQRGLAELGAGRRQAGIRDLVEATTLAVRSGDRRTEAEVWVDLAWASRELDNLALRRERLGYARAHVEALLAAGDSSEADRHARMLDSRVVLATALDRLDEPTAAAHEGEAEALLLAGLDQLEAIDAGDSTLAIDYLHALARARDEAGLLDQSELDYRRALARAERVRGQDHPTNARLWYDAAASAHERGELELARERFGRARDIRRAALAVDHPKLARSELGLAELEFSVGDWAAARRHAELALHSFERADDDNPAGLAETLRLLGQLEARESRWGEAVGDYERALELMTRPGLQRSLVELELGKALAALGQHERAVELMDAALPPIAARLGAARCDQMIPSYERHAASASSLGRDAAAVASLEAALACSDNPETRARLQTRLQREG</sequence>
<keyword evidence="2 6" id="KW-0547">Nucleotide-binding</keyword>
<dbReference type="AlphaFoldDB" id="A0A2S9YFG5"/>
<dbReference type="Pfam" id="PF00069">
    <property type="entry name" value="Pkinase"/>
    <property type="match status" value="1"/>
</dbReference>
<organism evidence="9 10">
    <name type="scientific">Enhygromyxa salina</name>
    <dbReference type="NCBI Taxonomy" id="215803"/>
    <lineage>
        <taxon>Bacteria</taxon>
        <taxon>Pseudomonadati</taxon>
        <taxon>Myxococcota</taxon>
        <taxon>Polyangia</taxon>
        <taxon>Nannocystales</taxon>
        <taxon>Nannocystaceae</taxon>
        <taxon>Enhygromyxa</taxon>
    </lineage>
</organism>
<evidence type="ECO:0000313" key="9">
    <source>
        <dbReference type="EMBL" id="PRQ03857.1"/>
    </source>
</evidence>
<dbReference type="SUPFAM" id="SSF48452">
    <property type="entry name" value="TPR-like"/>
    <property type="match status" value="1"/>
</dbReference>
<dbReference type="Gene3D" id="3.30.200.20">
    <property type="entry name" value="Phosphorylase Kinase, domain 1"/>
    <property type="match status" value="1"/>
</dbReference>
<evidence type="ECO:0000256" key="6">
    <source>
        <dbReference type="PROSITE-ProRule" id="PRU10141"/>
    </source>
</evidence>
<keyword evidence="1 9" id="KW-0808">Transferase</keyword>
<dbReference type="PANTHER" id="PTHR43289:SF34">
    <property type="entry name" value="SERINE_THREONINE-PROTEIN KINASE YBDM-RELATED"/>
    <property type="match status" value="1"/>
</dbReference>
<comment type="caution">
    <text evidence="9">The sequence shown here is derived from an EMBL/GenBank/DDBJ whole genome shotgun (WGS) entry which is preliminary data.</text>
</comment>